<comment type="caution">
    <text evidence="1">The sequence shown here is derived from an EMBL/GenBank/DDBJ whole genome shotgun (WGS) entry which is preliminary data.</text>
</comment>
<dbReference type="Pfam" id="PF13689">
    <property type="entry name" value="DUF4154"/>
    <property type="match status" value="1"/>
</dbReference>
<protein>
    <submittedName>
        <fullName evidence="1">YfiR family protein</fullName>
    </submittedName>
</protein>
<accession>A0AA93BXE9</accession>
<dbReference type="AlphaFoldDB" id="A0AA93BXE9"/>
<gene>
    <name evidence="1" type="ORF">D4100_13045</name>
</gene>
<dbReference type="InterPro" id="IPR025293">
    <property type="entry name" value="YfiR/HmsC-like"/>
</dbReference>
<keyword evidence="2" id="KW-1185">Reference proteome</keyword>
<reference evidence="1 2" key="1">
    <citation type="submission" date="2018-09" db="EMBL/GenBank/DDBJ databases">
        <title>Draft genome of a novel serratia sp. strain with antifungal activity.</title>
        <authorList>
            <person name="Dichmann S.I."/>
            <person name="Park B.P."/>
            <person name="Pathiraja D."/>
            <person name="Choi I.-G."/>
            <person name="Stougaard P."/>
            <person name="Hennessy R.C."/>
        </authorList>
    </citation>
    <scope>NUCLEOTIDE SEQUENCE [LARGE SCALE GENOMIC DNA]</scope>
    <source>
        <strain evidence="1 2">S40</strain>
    </source>
</reference>
<organism evidence="1 2">
    <name type="scientific">Serratia inhibens</name>
    <dbReference type="NCBI Taxonomy" id="2338073"/>
    <lineage>
        <taxon>Bacteria</taxon>
        <taxon>Pseudomonadati</taxon>
        <taxon>Pseudomonadota</taxon>
        <taxon>Gammaproteobacteria</taxon>
        <taxon>Enterobacterales</taxon>
        <taxon>Yersiniaceae</taxon>
        <taxon>Serratia</taxon>
    </lineage>
</organism>
<evidence type="ECO:0000313" key="2">
    <source>
        <dbReference type="Proteomes" id="UP000284338"/>
    </source>
</evidence>
<name>A0AA93BXE9_9GAMM</name>
<dbReference type="Proteomes" id="UP000284338">
    <property type="component" value="Unassembled WGS sequence"/>
</dbReference>
<dbReference type="RefSeq" id="WP_119804528.1">
    <property type="nucleotide sequence ID" value="NZ_QYYG01000003.1"/>
</dbReference>
<dbReference type="EMBL" id="QYYG01000003">
    <property type="protein sequence ID" value="RJF55241.1"/>
    <property type="molecule type" value="Genomic_DNA"/>
</dbReference>
<sequence length="200" mass="21461">MKMAKNAVMIAANTKSSFTSFVCARLGGDRLLPLIVVLLLAFPGLARADTGNRTHAVTTVVVGIISYARWPSEPKPIRLCVTAPTQYAEGLFDPILLSAPRPIKAERVPFDSPLLSTGCDVIYLGNINAGQKQNFIQRIHGHSILSISENDGECSAGSAFCLQIDGDQASFKVNLDALARSGVRVHPNVLQLARKQAPPL</sequence>
<proteinExistence type="predicted"/>
<evidence type="ECO:0000313" key="1">
    <source>
        <dbReference type="EMBL" id="RJF55241.1"/>
    </source>
</evidence>